<evidence type="ECO:0000259" key="3">
    <source>
        <dbReference type="Pfam" id="PF10373"/>
    </source>
</evidence>
<dbReference type="Proteomes" id="UP001303115">
    <property type="component" value="Unassembled WGS sequence"/>
</dbReference>
<feature type="region of interest" description="Disordered" evidence="2">
    <location>
        <begin position="668"/>
        <end position="693"/>
    </location>
</feature>
<keyword evidence="6" id="KW-1185">Reference proteome</keyword>
<feature type="compositionally biased region" description="Pro residues" evidence="2">
    <location>
        <begin position="672"/>
        <end position="685"/>
    </location>
</feature>
<name>A0AAN6SS39_9PEZI</name>
<evidence type="ECO:0000313" key="6">
    <source>
        <dbReference type="Proteomes" id="UP001303115"/>
    </source>
</evidence>
<reference evidence="6" key="1">
    <citation type="journal article" date="2023" name="Mol. Phylogenet. Evol.">
        <title>Genome-scale phylogeny and comparative genomics of the fungal order Sordariales.</title>
        <authorList>
            <person name="Hensen N."/>
            <person name="Bonometti L."/>
            <person name="Westerberg I."/>
            <person name="Brannstrom I.O."/>
            <person name="Guillou S."/>
            <person name="Cros-Aarteil S."/>
            <person name="Calhoun S."/>
            <person name="Haridas S."/>
            <person name="Kuo A."/>
            <person name="Mondo S."/>
            <person name="Pangilinan J."/>
            <person name="Riley R."/>
            <person name="LaButti K."/>
            <person name="Andreopoulos B."/>
            <person name="Lipzen A."/>
            <person name="Chen C."/>
            <person name="Yan M."/>
            <person name="Daum C."/>
            <person name="Ng V."/>
            <person name="Clum A."/>
            <person name="Steindorff A."/>
            <person name="Ohm R.A."/>
            <person name="Martin F."/>
            <person name="Silar P."/>
            <person name="Natvig D.O."/>
            <person name="Lalanne C."/>
            <person name="Gautier V."/>
            <person name="Ament-Velasquez S.L."/>
            <person name="Kruys A."/>
            <person name="Hutchinson M.I."/>
            <person name="Powell A.J."/>
            <person name="Barry K."/>
            <person name="Miller A.N."/>
            <person name="Grigoriev I.V."/>
            <person name="Debuchy R."/>
            <person name="Gladieux P."/>
            <person name="Hiltunen Thoren M."/>
            <person name="Johannesson H."/>
        </authorList>
    </citation>
    <scope>NUCLEOTIDE SEQUENCE [LARGE SCALE GENOMIC DNA]</scope>
    <source>
        <strain evidence="6">CBS 284.82</strain>
    </source>
</reference>
<comment type="subcellular location">
    <subcellularLocation>
        <location evidence="1">Nucleus</location>
    </subcellularLocation>
</comment>
<feature type="domain" description="DNA/RNA-binding" evidence="3">
    <location>
        <begin position="210"/>
        <end position="493"/>
    </location>
</feature>
<feature type="region of interest" description="Disordered" evidence="2">
    <location>
        <begin position="903"/>
        <end position="924"/>
    </location>
</feature>
<evidence type="ECO:0000256" key="1">
    <source>
        <dbReference type="RuleBase" id="RU369098"/>
    </source>
</evidence>
<feature type="domain" description="Telomerase activating protein Est1-like N-terminal" evidence="4">
    <location>
        <begin position="83"/>
        <end position="200"/>
    </location>
</feature>
<feature type="region of interest" description="Disordered" evidence="2">
    <location>
        <begin position="757"/>
        <end position="780"/>
    </location>
</feature>
<dbReference type="PANTHER" id="PTHR15696:SF36">
    <property type="entry name" value="NONSENSE-MEDIATED MRNA DECAY FACTOR"/>
    <property type="match status" value="1"/>
</dbReference>
<dbReference type="InterPro" id="IPR045153">
    <property type="entry name" value="Est1/Ebs1-like"/>
</dbReference>
<keyword evidence="1" id="KW-0866">Nonsense-mediated mRNA decay</keyword>
<organism evidence="5 6">
    <name type="scientific">Parachaetomium inaequale</name>
    <dbReference type="NCBI Taxonomy" id="2588326"/>
    <lineage>
        <taxon>Eukaryota</taxon>
        <taxon>Fungi</taxon>
        <taxon>Dikarya</taxon>
        <taxon>Ascomycota</taxon>
        <taxon>Pezizomycotina</taxon>
        <taxon>Sordariomycetes</taxon>
        <taxon>Sordariomycetidae</taxon>
        <taxon>Sordariales</taxon>
        <taxon>Chaetomiaceae</taxon>
        <taxon>Parachaetomium</taxon>
    </lineage>
</organism>
<evidence type="ECO:0000256" key="2">
    <source>
        <dbReference type="SAM" id="MobiDB-lite"/>
    </source>
</evidence>
<dbReference type="GO" id="GO:0005634">
    <property type="term" value="C:nucleus"/>
    <property type="evidence" value="ECO:0007669"/>
    <property type="project" value="UniProtKB-SubCell"/>
</dbReference>
<sequence>MASTAATAAEASLATMPPTDEVWKFAQKLRAAIQKELDHVQKGGPGTNEIARFEKVEKLMQNYRLACIETIWPDIRAATEKSAEDALWHTHTLVTKAYRKVLARLQGNDFVVLRRKLEKLYSNYLKTAQYFYRGYLQRVCARYDMKDLRRIARRADLEEMPVPDKDKVDAAASQLDSIVTGSCHKTLIYLGDLARYRTLLRTKDRKWESALSYYLLANELIPESGYGHHQCGVIHVENEDHLQVVYHLYRALACAQPHPNAATNLEREFRDLQKRKNITTKHALVTWFVKLHAFYYQGKEFIERKELESEVDHRLAVALKTGTGYGSDLDLLKLVLTNITAYVAAQDRIGKKWTDEGSRACQFILLLNMRTINAVARLLGEEIADVIKRRGAETLASGSGTPSQAEPATKFTSAFNRILPLLRVYMAWLCCYGSQLVEFQPHLEPQFGAMCTTLSNTLSLLFELLGGDQQLGNTASWRFTEDELTLGIECLNGPDLHDGCRLYYDAFTRKPKPRREDVSDADYTDDDVAFTRALDVLLCALDLSAPESKFPLTTSTAMKGSRELTTFVFLEGGKPEPTPAVPPVQHLTPTAVPATIEQTPKWPVEAASPCESNELSEDQDFYGPNLRNAAGNGTPDGQAPAPVAHTQTAPVSEFPIDRQMFNILNEFINPPESAPVPNPETPSRPPARTSPYGMDSAAVAEAFGAGASNSPAPGSAGAKAFPTLPWEYFYKPPANHALRNSDTNGIAAGWGANGGGFSRPTSSGNAAQLGAGPATGNPLTRQMHQRYDSLDQSRYAEREAEMLRSLHLGSDRASQPQQGYGTRGTWPNAPAEGSISALGMASHLPQQSTWAPPTSPWQTTYGQNPATTTGGVSNTPFSTLNFSTNTSSIPPVNSPWGLPATANRFSATQSPSSPHHPGAAYAGGAIPSPSGGRYATDYATGMAGGQPSQAFASAWPDARQPRTGPAQPPLGLDIWGDPIRQQSAAVGETADGKSVMQQGMPKR</sequence>
<evidence type="ECO:0000313" key="5">
    <source>
        <dbReference type="EMBL" id="KAK4041074.1"/>
    </source>
</evidence>
<protein>
    <recommendedName>
        <fullName evidence="1">Nonsense-mediated mRNA decay factor</fullName>
    </recommendedName>
</protein>
<accession>A0AAN6SS39</accession>
<dbReference type="Pfam" id="PF10374">
    <property type="entry name" value="EST1"/>
    <property type="match status" value="1"/>
</dbReference>
<dbReference type="Gene3D" id="1.25.40.10">
    <property type="entry name" value="Tetratricopeptide repeat domain"/>
    <property type="match status" value="1"/>
</dbReference>
<dbReference type="GO" id="GO:0000184">
    <property type="term" value="P:nuclear-transcribed mRNA catabolic process, nonsense-mediated decay"/>
    <property type="evidence" value="ECO:0007669"/>
    <property type="project" value="UniProtKB-KW"/>
</dbReference>
<feature type="compositionally biased region" description="Polar residues" evidence="2">
    <location>
        <begin position="844"/>
        <end position="872"/>
    </location>
</feature>
<dbReference type="EMBL" id="MU854364">
    <property type="protein sequence ID" value="KAK4041074.1"/>
    <property type="molecule type" value="Genomic_DNA"/>
</dbReference>
<feature type="region of interest" description="Disordered" evidence="2">
    <location>
        <begin position="608"/>
        <end position="646"/>
    </location>
</feature>
<feature type="compositionally biased region" description="Low complexity" evidence="2">
    <location>
        <begin position="913"/>
        <end position="924"/>
    </location>
</feature>
<dbReference type="InterPro" id="IPR011990">
    <property type="entry name" value="TPR-like_helical_dom_sf"/>
</dbReference>
<keyword evidence="1" id="KW-0539">Nucleus</keyword>
<comment type="caution">
    <text evidence="5">The sequence shown here is derived from an EMBL/GenBank/DDBJ whole genome shotgun (WGS) entry which is preliminary data.</text>
</comment>
<gene>
    <name evidence="5" type="ORF">C8A01DRAFT_34918</name>
</gene>
<dbReference type="InterPro" id="IPR018834">
    <property type="entry name" value="DNA/RNA-bd_Est1-type"/>
</dbReference>
<dbReference type="Pfam" id="PF10373">
    <property type="entry name" value="EST1_DNA_bind"/>
    <property type="match status" value="1"/>
</dbReference>
<evidence type="ECO:0000259" key="4">
    <source>
        <dbReference type="Pfam" id="PF10374"/>
    </source>
</evidence>
<proteinExistence type="predicted"/>
<dbReference type="InterPro" id="IPR019458">
    <property type="entry name" value="Est1-like_N"/>
</dbReference>
<comment type="function">
    <text evidence="1">Plays a role in nonsense-mediated mRNA decay.</text>
</comment>
<dbReference type="PANTHER" id="PTHR15696">
    <property type="entry name" value="SMG-7 SUPPRESSOR WITH MORPHOLOGICAL EFFECT ON GENITALIA PROTEIN 7"/>
    <property type="match status" value="1"/>
</dbReference>
<dbReference type="SUPFAM" id="SSF48452">
    <property type="entry name" value="TPR-like"/>
    <property type="match status" value="1"/>
</dbReference>
<feature type="compositionally biased region" description="Polar residues" evidence="2">
    <location>
        <begin position="903"/>
        <end position="912"/>
    </location>
</feature>
<feature type="region of interest" description="Disordered" evidence="2">
    <location>
        <begin position="953"/>
        <end position="975"/>
    </location>
</feature>
<dbReference type="AlphaFoldDB" id="A0AAN6SS39"/>
<feature type="region of interest" description="Disordered" evidence="2">
    <location>
        <begin position="807"/>
        <end position="877"/>
    </location>
</feature>